<dbReference type="AlphaFoldDB" id="A0A7K1S6D9"/>
<comment type="caution">
    <text evidence="1">The sequence shown here is derived from an EMBL/GenBank/DDBJ whole genome shotgun (WGS) entry which is preliminary data.</text>
</comment>
<accession>A0A7K1S6D9</accession>
<dbReference type="Proteomes" id="UP000436006">
    <property type="component" value="Unassembled WGS sequence"/>
</dbReference>
<dbReference type="EMBL" id="WPIN01000002">
    <property type="protein sequence ID" value="MVM29389.1"/>
    <property type="molecule type" value="Genomic_DNA"/>
</dbReference>
<evidence type="ECO:0000313" key="2">
    <source>
        <dbReference type="Proteomes" id="UP000436006"/>
    </source>
</evidence>
<dbReference type="RefSeq" id="WP_157583662.1">
    <property type="nucleotide sequence ID" value="NZ_WPIN01000002.1"/>
</dbReference>
<sequence length="66" mass="7529">MTNKATTKSLRAKAGSKADEATNSLYETLLTEGFEVDDEFVVNELEQLIQEELDEFPINSYNRQSR</sequence>
<gene>
    <name evidence="1" type="ORF">GO755_05040</name>
</gene>
<name>A0A7K1S6D9_9BACT</name>
<proteinExistence type="predicted"/>
<reference evidence="1 2" key="1">
    <citation type="submission" date="2019-12" db="EMBL/GenBank/DDBJ databases">
        <title>Spirosoma sp. HMF4905 genome sequencing and assembly.</title>
        <authorList>
            <person name="Kang H."/>
            <person name="Cha I."/>
            <person name="Kim H."/>
            <person name="Joh K."/>
        </authorList>
    </citation>
    <scope>NUCLEOTIDE SEQUENCE [LARGE SCALE GENOMIC DNA]</scope>
    <source>
        <strain evidence="1 2">HMF4905</strain>
    </source>
</reference>
<protein>
    <submittedName>
        <fullName evidence="1">Uncharacterized protein</fullName>
    </submittedName>
</protein>
<organism evidence="1 2">
    <name type="scientific">Spirosoma arboris</name>
    <dbReference type="NCBI Taxonomy" id="2682092"/>
    <lineage>
        <taxon>Bacteria</taxon>
        <taxon>Pseudomonadati</taxon>
        <taxon>Bacteroidota</taxon>
        <taxon>Cytophagia</taxon>
        <taxon>Cytophagales</taxon>
        <taxon>Cytophagaceae</taxon>
        <taxon>Spirosoma</taxon>
    </lineage>
</organism>
<keyword evidence="2" id="KW-1185">Reference proteome</keyword>
<evidence type="ECO:0000313" key="1">
    <source>
        <dbReference type="EMBL" id="MVM29389.1"/>
    </source>
</evidence>